<feature type="compositionally biased region" description="Polar residues" evidence="1">
    <location>
        <begin position="1"/>
        <end position="10"/>
    </location>
</feature>
<gene>
    <name evidence="2" type="primary">jg9595</name>
    <name evidence="2" type="ORF">PAEG_LOCUS22087</name>
</gene>
<accession>A0A8S4S3W0</accession>
<proteinExistence type="predicted"/>
<comment type="caution">
    <text evidence="2">The sequence shown here is derived from an EMBL/GenBank/DDBJ whole genome shotgun (WGS) entry which is preliminary data.</text>
</comment>
<organism evidence="2 3">
    <name type="scientific">Pararge aegeria aegeria</name>
    <dbReference type="NCBI Taxonomy" id="348720"/>
    <lineage>
        <taxon>Eukaryota</taxon>
        <taxon>Metazoa</taxon>
        <taxon>Ecdysozoa</taxon>
        <taxon>Arthropoda</taxon>
        <taxon>Hexapoda</taxon>
        <taxon>Insecta</taxon>
        <taxon>Pterygota</taxon>
        <taxon>Neoptera</taxon>
        <taxon>Endopterygota</taxon>
        <taxon>Lepidoptera</taxon>
        <taxon>Glossata</taxon>
        <taxon>Ditrysia</taxon>
        <taxon>Papilionoidea</taxon>
        <taxon>Nymphalidae</taxon>
        <taxon>Satyrinae</taxon>
        <taxon>Satyrini</taxon>
        <taxon>Parargina</taxon>
        <taxon>Pararge</taxon>
    </lineage>
</organism>
<evidence type="ECO:0000256" key="1">
    <source>
        <dbReference type="SAM" id="MobiDB-lite"/>
    </source>
</evidence>
<dbReference type="AlphaFoldDB" id="A0A8S4S3W0"/>
<dbReference type="Proteomes" id="UP000838756">
    <property type="component" value="Unassembled WGS sequence"/>
</dbReference>
<dbReference type="OrthoDB" id="7384832at2759"/>
<feature type="region of interest" description="Disordered" evidence="1">
    <location>
        <begin position="1"/>
        <end position="55"/>
    </location>
</feature>
<dbReference type="EMBL" id="CAKXAJ010026008">
    <property type="protein sequence ID" value="CAH2250503.1"/>
    <property type="molecule type" value="Genomic_DNA"/>
</dbReference>
<evidence type="ECO:0000313" key="2">
    <source>
        <dbReference type="EMBL" id="CAH2250503.1"/>
    </source>
</evidence>
<protein>
    <submittedName>
        <fullName evidence="2">Jg9595 protein</fullName>
    </submittedName>
</protein>
<name>A0A8S4S3W0_9NEOP</name>
<feature type="compositionally biased region" description="Basic residues" evidence="1">
    <location>
        <begin position="38"/>
        <end position="55"/>
    </location>
</feature>
<feature type="compositionally biased region" description="Polar residues" evidence="1">
    <location>
        <begin position="25"/>
        <end position="37"/>
    </location>
</feature>
<keyword evidence="3" id="KW-1185">Reference proteome</keyword>
<evidence type="ECO:0000313" key="3">
    <source>
        <dbReference type="Proteomes" id="UP000838756"/>
    </source>
</evidence>
<sequence>MTYGSETWSLSMGHIRRPRVDGRISGQTYNGRSQTNQVRKKPRNRRRRRSPRVTKRAMERAILGVSLRDQIKNEEIRRATDIAQRVASYSGNGRGTLIGGWTLGSQGTTS</sequence>
<reference evidence="2" key="1">
    <citation type="submission" date="2022-03" db="EMBL/GenBank/DDBJ databases">
        <authorList>
            <person name="Lindestad O."/>
        </authorList>
    </citation>
    <scope>NUCLEOTIDE SEQUENCE</scope>
</reference>